<keyword evidence="4" id="KW-1185">Reference proteome</keyword>
<evidence type="ECO:0000256" key="1">
    <source>
        <dbReference type="SAM" id="MobiDB-lite"/>
    </source>
</evidence>
<dbReference type="Proteomes" id="UP000199088">
    <property type="component" value="Unassembled WGS sequence"/>
</dbReference>
<feature type="region of interest" description="Disordered" evidence="1">
    <location>
        <begin position="1"/>
        <end position="20"/>
    </location>
</feature>
<name>A0A1H0JM65_9ACTN</name>
<evidence type="ECO:0008006" key="5">
    <source>
        <dbReference type="Google" id="ProtNLM"/>
    </source>
</evidence>
<accession>A0A1H0JM65</accession>
<proteinExistence type="predicted"/>
<organism evidence="3 4">
    <name type="scientific">Klenkia soli</name>
    <dbReference type="NCBI Taxonomy" id="1052260"/>
    <lineage>
        <taxon>Bacteria</taxon>
        <taxon>Bacillati</taxon>
        <taxon>Actinomycetota</taxon>
        <taxon>Actinomycetes</taxon>
        <taxon>Geodermatophilales</taxon>
        <taxon>Geodermatophilaceae</taxon>
        <taxon>Klenkia</taxon>
    </lineage>
</organism>
<evidence type="ECO:0000256" key="2">
    <source>
        <dbReference type="SAM" id="Phobius"/>
    </source>
</evidence>
<dbReference type="OrthoDB" id="5190838at2"/>
<evidence type="ECO:0000313" key="4">
    <source>
        <dbReference type="Proteomes" id="UP000199088"/>
    </source>
</evidence>
<dbReference type="STRING" id="1052260.SAMN05660199_02017"/>
<gene>
    <name evidence="3" type="ORF">SAMN05660199_02017</name>
</gene>
<feature type="transmembrane region" description="Helical" evidence="2">
    <location>
        <begin position="192"/>
        <end position="211"/>
    </location>
</feature>
<reference evidence="4" key="1">
    <citation type="submission" date="2016-10" db="EMBL/GenBank/DDBJ databases">
        <authorList>
            <person name="Varghese N."/>
            <person name="Submissions S."/>
        </authorList>
    </citation>
    <scope>NUCLEOTIDE SEQUENCE [LARGE SCALE GENOMIC DNA]</scope>
    <source>
        <strain evidence="4">DSM 45843</strain>
    </source>
</reference>
<evidence type="ECO:0000313" key="3">
    <source>
        <dbReference type="EMBL" id="SDO44868.1"/>
    </source>
</evidence>
<protein>
    <recommendedName>
        <fullName evidence="5">PH domain-containing protein</fullName>
    </recommendedName>
</protein>
<feature type="transmembrane region" description="Helical" evidence="2">
    <location>
        <begin position="60"/>
        <end position="78"/>
    </location>
</feature>
<keyword evidence="2" id="KW-0472">Membrane</keyword>
<keyword evidence="2" id="KW-0812">Transmembrane</keyword>
<dbReference type="AlphaFoldDB" id="A0A1H0JM65"/>
<feature type="transmembrane region" description="Helical" evidence="2">
    <location>
        <begin position="25"/>
        <end position="48"/>
    </location>
</feature>
<dbReference type="EMBL" id="FNIR01000005">
    <property type="protein sequence ID" value="SDO44868.1"/>
    <property type="molecule type" value="Genomic_DNA"/>
</dbReference>
<sequence length="212" mass="21591">MHPQNPYPPPPGLVAPLGPPQRVPAGARTTAVVLLGAALVGLSTFGGYEVARNGGGRLQVLLWFLPAIACLVALTTLLQDTVYSVRSDGWVLEGTGLLGRQGIDLTRLISVTSTATGRAVQLVLRDDVAGVTVDANGLRKAGPAVLDVVGRAVWAGQEQGRYVVPRAAAGVWGMPTRPDAPATGRTGTAGKALAVVGLLLVGTVVGVVLALA</sequence>
<keyword evidence="2" id="KW-1133">Transmembrane helix</keyword>
<dbReference type="RefSeq" id="WP_091244095.1">
    <property type="nucleotide sequence ID" value="NZ_FNIR01000005.1"/>
</dbReference>